<sequence>IDPTRQPHGNEETGADTLFRAHSGRYHASSVSSFLISVCCTNVRYGMRSTKPSEKPR</sequence>
<keyword evidence="2" id="KW-1185">Reference proteome</keyword>
<dbReference type="EMBL" id="CAVNYO010000405">
    <property type="protein sequence ID" value="CAK5276274.1"/>
    <property type="molecule type" value="Genomic_DNA"/>
</dbReference>
<comment type="caution">
    <text evidence="1">The sequence shown here is derived from an EMBL/GenBank/DDBJ whole genome shotgun (WGS) entry which is preliminary data.</text>
</comment>
<name>A0AAD2HJY1_9AGAR</name>
<feature type="non-terminal residue" evidence="1">
    <location>
        <position position="57"/>
    </location>
</feature>
<evidence type="ECO:0000313" key="1">
    <source>
        <dbReference type="EMBL" id="CAK5276274.1"/>
    </source>
</evidence>
<reference evidence="1" key="1">
    <citation type="submission" date="2023-11" db="EMBL/GenBank/DDBJ databases">
        <authorList>
            <person name="De Vega J J."/>
            <person name="De Vega J J."/>
        </authorList>
    </citation>
    <scope>NUCLEOTIDE SEQUENCE</scope>
</reference>
<proteinExistence type="predicted"/>
<protein>
    <submittedName>
        <fullName evidence="1">Uncharacterized protein</fullName>
    </submittedName>
</protein>
<accession>A0AAD2HJY1</accession>
<dbReference type="Proteomes" id="UP001295794">
    <property type="component" value="Unassembled WGS sequence"/>
</dbReference>
<dbReference type="AlphaFoldDB" id="A0AAD2HJY1"/>
<gene>
    <name evidence="1" type="ORF">MYCIT1_LOCUS24388</name>
</gene>
<evidence type="ECO:0000313" key="2">
    <source>
        <dbReference type="Proteomes" id="UP001295794"/>
    </source>
</evidence>
<organism evidence="1 2">
    <name type="scientific">Mycena citricolor</name>
    <dbReference type="NCBI Taxonomy" id="2018698"/>
    <lineage>
        <taxon>Eukaryota</taxon>
        <taxon>Fungi</taxon>
        <taxon>Dikarya</taxon>
        <taxon>Basidiomycota</taxon>
        <taxon>Agaricomycotina</taxon>
        <taxon>Agaricomycetes</taxon>
        <taxon>Agaricomycetidae</taxon>
        <taxon>Agaricales</taxon>
        <taxon>Marasmiineae</taxon>
        <taxon>Mycenaceae</taxon>
        <taxon>Mycena</taxon>
    </lineage>
</organism>